<protein>
    <submittedName>
        <fullName evidence="2">Uncharacterized protein</fullName>
    </submittedName>
</protein>
<name>A0AAP5I8E6_9CYAN</name>
<keyword evidence="3" id="KW-1185">Reference proteome</keyword>
<keyword evidence="1" id="KW-1133">Transmembrane helix</keyword>
<gene>
    <name evidence="2" type="ORF">G7B40_019620</name>
</gene>
<keyword evidence="1" id="KW-0472">Membrane</keyword>
<keyword evidence="1" id="KW-0812">Transmembrane</keyword>
<organism evidence="2 3">
    <name type="scientific">Aetokthonos hydrillicola Thurmond2011</name>
    <dbReference type="NCBI Taxonomy" id="2712845"/>
    <lineage>
        <taxon>Bacteria</taxon>
        <taxon>Bacillati</taxon>
        <taxon>Cyanobacteriota</taxon>
        <taxon>Cyanophyceae</taxon>
        <taxon>Nostocales</taxon>
        <taxon>Hapalosiphonaceae</taxon>
        <taxon>Aetokthonos</taxon>
    </lineage>
</organism>
<dbReference type="EMBL" id="JAALHA020000009">
    <property type="protein sequence ID" value="MDR9896756.1"/>
    <property type="molecule type" value="Genomic_DNA"/>
</dbReference>
<evidence type="ECO:0000313" key="2">
    <source>
        <dbReference type="EMBL" id="MDR9896756.1"/>
    </source>
</evidence>
<evidence type="ECO:0000256" key="1">
    <source>
        <dbReference type="SAM" id="Phobius"/>
    </source>
</evidence>
<reference evidence="3" key="1">
    <citation type="journal article" date="2021" name="Science">
        <title>Hunting the eagle killer: A cyanobacterial neurotoxin causes vacuolar myelinopathy.</title>
        <authorList>
            <person name="Breinlinger S."/>
            <person name="Phillips T.J."/>
            <person name="Haram B.N."/>
            <person name="Mares J."/>
            <person name="Martinez Yerena J.A."/>
            <person name="Hrouzek P."/>
            <person name="Sobotka R."/>
            <person name="Henderson W.M."/>
            <person name="Schmieder P."/>
            <person name="Williams S.M."/>
            <person name="Lauderdale J.D."/>
            <person name="Wilde H.D."/>
            <person name="Gerrin W."/>
            <person name="Kust A."/>
            <person name="Washington J.W."/>
            <person name="Wagner C."/>
            <person name="Geier B."/>
            <person name="Liebeke M."/>
            <person name="Enke H."/>
            <person name="Niedermeyer T.H.J."/>
            <person name="Wilde S.B."/>
        </authorList>
    </citation>
    <scope>NUCLEOTIDE SEQUENCE [LARGE SCALE GENOMIC DNA]</scope>
    <source>
        <strain evidence="3">Thurmond2011</strain>
    </source>
</reference>
<proteinExistence type="predicted"/>
<dbReference type="Proteomes" id="UP000667802">
    <property type="component" value="Unassembled WGS sequence"/>
</dbReference>
<sequence length="52" mass="6120">MPHAHLLNYLSINDYFIFIFTTAGEGLSHLAMKRNKRQWETCLKETRGNPRV</sequence>
<accession>A0AAP5I8E6</accession>
<comment type="caution">
    <text evidence="2">The sequence shown here is derived from an EMBL/GenBank/DDBJ whole genome shotgun (WGS) entry which is preliminary data.</text>
</comment>
<evidence type="ECO:0000313" key="3">
    <source>
        <dbReference type="Proteomes" id="UP000667802"/>
    </source>
</evidence>
<dbReference type="AlphaFoldDB" id="A0AAP5I8E6"/>
<feature type="transmembrane region" description="Helical" evidence="1">
    <location>
        <begin position="6"/>
        <end position="27"/>
    </location>
</feature>